<dbReference type="OrthoDB" id="3773119at2759"/>
<dbReference type="STRING" id="763665.A0A2G5B0M6"/>
<dbReference type="PANTHER" id="PTHR24148:SF64">
    <property type="entry name" value="HETEROKARYON INCOMPATIBILITY DOMAIN-CONTAINING PROTEIN"/>
    <property type="match status" value="1"/>
</dbReference>
<dbReference type="PANTHER" id="PTHR24148">
    <property type="entry name" value="ANKYRIN REPEAT DOMAIN-CONTAINING PROTEIN 39 HOMOLOG-RELATED"/>
    <property type="match status" value="1"/>
</dbReference>
<dbReference type="AlphaFoldDB" id="A0A2G5B0M6"/>
<feature type="domain" description="Heterokaryon incompatibility" evidence="1">
    <location>
        <begin position="59"/>
        <end position="197"/>
    </location>
</feature>
<dbReference type="Proteomes" id="UP000242474">
    <property type="component" value="Unassembled WGS sequence"/>
</dbReference>
<evidence type="ECO:0000313" key="2">
    <source>
        <dbReference type="EMBL" id="PIA12564.1"/>
    </source>
</evidence>
<accession>A0A2G5B0M6</accession>
<protein>
    <recommendedName>
        <fullName evidence="1">Heterokaryon incompatibility domain-containing protein</fullName>
    </recommendedName>
</protein>
<keyword evidence="3" id="KW-1185">Reference proteome</keyword>
<evidence type="ECO:0000313" key="3">
    <source>
        <dbReference type="Proteomes" id="UP000242474"/>
    </source>
</evidence>
<sequence length="520" mass="61206">MNDLSLYKHVDEAVMASSEEDHEIYLTHLDSPCFNEHKFDDSCLVINKMSLKEAKQKGYVAISYTWGDEMKWNPLLENGKIGPSIISFNNKSLENIKNIIDRVFFEEKIANPPKYFWIDALCIDQENRREKKFMISIMQHIFKGAKMIIAIPDLGDSSSRMFADVLHFKHMEKNKQNQDSYNICKPYIERWFDRTWVKGEIMASYDSYKAENSDDHGMKIKIIMKYEYEYYKKKIIENIHCPLLVSRINKKLNYADYHDLRYLSSFKLEKDENGNIITDWNTIIKFINTVISTILNSKARDFDDKVRAIVTYTNYPKLFGDLNRFEWCKTNKNIIEEMFLTGDCMETCLGTSNMIRKLFILELILNNNIYEIKHSMYNTSIRRPSFISDKMNTSLSYSDVFSSPRFNVIKKLYIKSLNVLKINGLLTILIKPNYIREIDLHNRQILFYGCNQTMYGIIVKPDPTYCDCWNFVEIDKVETITYSTYKSTKTIVRVNVDITPNEINKFFSPPEKESSSIKII</sequence>
<dbReference type="InterPro" id="IPR052895">
    <property type="entry name" value="HetReg/Transcr_Mod"/>
</dbReference>
<reference evidence="2 3" key="1">
    <citation type="journal article" date="2015" name="Genome Biol. Evol.">
        <title>Phylogenomic analyses indicate that early fungi evolved digesting cell walls of algal ancestors of land plants.</title>
        <authorList>
            <person name="Chang Y."/>
            <person name="Wang S."/>
            <person name="Sekimoto S."/>
            <person name="Aerts A.L."/>
            <person name="Choi C."/>
            <person name="Clum A."/>
            <person name="LaButti K.M."/>
            <person name="Lindquist E.A."/>
            <person name="Yee Ngan C."/>
            <person name="Ohm R.A."/>
            <person name="Salamov A.A."/>
            <person name="Grigoriev I.V."/>
            <person name="Spatafora J.W."/>
            <person name="Berbee M.L."/>
        </authorList>
    </citation>
    <scope>NUCLEOTIDE SEQUENCE [LARGE SCALE GENOMIC DNA]</scope>
    <source>
        <strain evidence="2 3">NRRL 1564</strain>
    </source>
</reference>
<proteinExistence type="predicted"/>
<dbReference type="Pfam" id="PF06985">
    <property type="entry name" value="HET"/>
    <property type="match status" value="1"/>
</dbReference>
<organism evidence="2 3">
    <name type="scientific">Coemansia reversa (strain ATCC 12441 / NRRL 1564)</name>
    <dbReference type="NCBI Taxonomy" id="763665"/>
    <lineage>
        <taxon>Eukaryota</taxon>
        <taxon>Fungi</taxon>
        <taxon>Fungi incertae sedis</taxon>
        <taxon>Zoopagomycota</taxon>
        <taxon>Kickxellomycotina</taxon>
        <taxon>Kickxellomycetes</taxon>
        <taxon>Kickxellales</taxon>
        <taxon>Kickxellaceae</taxon>
        <taxon>Coemansia</taxon>
    </lineage>
</organism>
<name>A0A2G5B0M6_COERN</name>
<evidence type="ECO:0000259" key="1">
    <source>
        <dbReference type="Pfam" id="PF06985"/>
    </source>
</evidence>
<dbReference type="EMBL" id="KZ303659">
    <property type="protein sequence ID" value="PIA12564.1"/>
    <property type="molecule type" value="Genomic_DNA"/>
</dbReference>
<gene>
    <name evidence="2" type="ORF">COEREDRAFT_90174</name>
</gene>
<dbReference type="InterPro" id="IPR010730">
    <property type="entry name" value="HET"/>
</dbReference>